<gene>
    <name evidence="1" type="ORF">ISF_09707</name>
</gene>
<dbReference type="EMBL" id="AZHB01000066">
    <property type="protein sequence ID" value="OAA42535.1"/>
    <property type="molecule type" value="Genomic_DNA"/>
</dbReference>
<dbReference type="AlphaFoldDB" id="A0A162HSA9"/>
<dbReference type="GeneID" id="30025999"/>
<comment type="caution">
    <text evidence="1">The sequence shown here is derived from an EMBL/GenBank/DDBJ whole genome shotgun (WGS) entry which is preliminary data.</text>
</comment>
<proteinExistence type="predicted"/>
<evidence type="ECO:0000313" key="2">
    <source>
        <dbReference type="Proteomes" id="UP000076744"/>
    </source>
</evidence>
<keyword evidence="2" id="KW-1185">Reference proteome</keyword>
<organism evidence="1 2">
    <name type="scientific">Cordyceps fumosorosea (strain ARSEF 2679)</name>
    <name type="common">Isaria fumosorosea</name>
    <dbReference type="NCBI Taxonomy" id="1081104"/>
    <lineage>
        <taxon>Eukaryota</taxon>
        <taxon>Fungi</taxon>
        <taxon>Dikarya</taxon>
        <taxon>Ascomycota</taxon>
        <taxon>Pezizomycotina</taxon>
        <taxon>Sordariomycetes</taxon>
        <taxon>Hypocreomycetidae</taxon>
        <taxon>Hypocreales</taxon>
        <taxon>Cordycipitaceae</taxon>
        <taxon>Cordyceps</taxon>
    </lineage>
</organism>
<dbReference type="OrthoDB" id="2984728at2759"/>
<sequence length="106" mass="11430">MQMPTANGFIKGVAGGTRFTSTFVIDDIQYHFSGSFNPAVQEFVSNEAVLTYDTVGQLVTQRTFDGKIGTETISFSIKNGPKIQGPLNMPIHPASQVSGTGTWTQN</sequence>
<accession>A0A162HSA9</accession>
<dbReference type="Proteomes" id="UP000076744">
    <property type="component" value="Unassembled WGS sequence"/>
</dbReference>
<evidence type="ECO:0000313" key="1">
    <source>
        <dbReference type="EMBL" id="OAA42535.1"/>
    </source>
</evidence>
<protein>
    <submittedName>
        <fullName evidence="1">Uncharacterized protein</fullName>
    </submittedName>
</protein>
<dbReference type="RefSeq" id="XP_018699490.1">
    <property type="nucleotide sequence ID" value="XM_018853308.1"/>
</dbReference>
<name>A0A162HSA9_CORFA</name>
<reference evidence="1 2" key="1">
    <citation type="journal article" date="2016" name="Genome Biol. Evol.">
        <title>Divergent and convergent evolution of fungal pathogenicity.</title>
        <authorList>
            <person name="Shang Y."/>
            <person name="Xiao G."/>
            <person name="Zheng P."/>
            <person name="Cen K."/>
            <person name="Zhan S."/>
            <person name="Wang C."/>
        </authorList>
    </citation>
    <scope>NUCLEOTIDE SEQUENCE [LARGE SCALE GENOMIC DNA]</scope>
    <source>
        <strain evidence="1 2">ARSEF 2679</strain>
    </source>
</reference>